<protein>
    <submittedName>
        <fullName evidence="2">Uncharacterized protein</fullName>
    </submittedName>
</protein>
<feature type="region of interest" description="Disordered" evidence="1">
    <location>
        <begin position="46"/>
        <end position="363"/>
    </location>
</feature>
<evidence type="ECO:0000256" key="1">
    <source>
        <dbReference type="SAM" id="MobiDB-lite"/>
    </source>
</evidence>
<name>A0A533IBS0_PARDE</name>
<dbReference type="EMBL" id="VAFL01000002">
    <property type="protein sequence ID" value="TKW67984.1"/>
    <property type="molecule type" value="Genomic_DNA"/>
</dbReference>
<evidence type="ECO:0000313" key="2">
    <source>
        <dbReference type="EMBL" id="TKW67984.1"/>
    </source>
</evidence>
<feature type="compositionally biased region" description="Low complexity" evidence="1">
    <location>
        <begin position="314"/>
        <end position="324"/>
    </location>
</feature>
<feature type="compositionally biased region" description="Low complexity" evidence="1">
    <location>
        <begin position="202"/>
        <end position="214"/>
    </location>
</feature>
<accession>A0A533IBS0</accession>
<feature type="compositionally biased region" description="Low complexity" evidence="1">
    <location>
        <begin position="163"/>
        <end position="191"/>
    </location>
</feature>
<sequence>MARTDGIGRGLLHGTLIGAAALAALSLALPSRETARDADIAVDTPAEIPLGAPQDTSGNAISGPVPDTQVQSVPRPDPIQMAVEDAASASTPQGSPGAETQMRPPTGSEFARAEDLPPTVPGSANAPATVAELAEVAEPAPETLPRQTTGPASRPDAQDEAVAPHAAQDDQLAAAAPQAETAAPATQANPARVSQPGQDQGPAAASRAAPTAPEQAEDTALPASESLPTTSAVQRPDMPGGTNSPASASTGETANGAPAVQTGVSPAGNPADDDNSEAARPADADTATDPRTSAPVLQTPDPRRESVPPPPPAAGDDVAATAPEQVEQTPAISSRPGDAPQGVPTGRPAPDLEIPALPMTSMP</sequence>
<dbReference type="Proteomes" id="UP000315344">
    <property type="component" value="Unassembled WGS sequence"/>
</dbReference>
<organism evidence="2 3">
    <name type="scientific">Paracoccus denitrificans</name>
    <dbReference type="NCBI Taxonomy" id="266"/>
    <lineage>
        <taxon>Bacteria</taxon>
        <taxon>Pseudomonadati</taxon>
        <taxon>Pseudomonadota</taxon>
        <taxon>Alphaproteobacteria</taxon>
        <taxon>Rhodobacterales</taxon>
        <taxon>Paracoccaceae</taxon>
        <taxon>Paracoccus</taxon>
    </lineage>
</organism>
<reference evidence="2 3" key="1">
    <citation type="journal article" date="2017" name="Nat. Commun.">
        <title>In situ click chemistry generation of cyclooxygenase-2 inhibitors.</title>
        <authorList>
            <person name="Bhardwaj A."/>
            <person name="Kaur J."/>
            <person name="Wuest M."/>
            <person name="Wuest F."/>
        </authorList>
    </citation>
    <scope>NUCLEOTIDE SEQUENCE [LARGE SCALE GENOMIC DNA]</scope>
    <source>
        <strain evidence="2">S2_012_000_R3_94</strain>
    </source>
</reference>
<gene>
    <name evidence="2" type="ORF">DI616_02410</name>
</gene>
<feature type="compositionally biased region" description="Polar residues" evidence="1">
    <location>
        <begin position="241"/>
        <end position="253"/>
    </location>
</feature>
<feature type="compositionally biased region" description="Low complexity" evidence="1">
    <location>
        <begin position="126"/>
        <end position="145"/>
    </location>
</feature>
<comment type="caution">
    <text evidence="2">The sequence shown here is derived from an EMBL/GenBank/DDBJ whole genome shotgun (WGS) entry which is preliminary data.</text>
</comment>
<dbReference type="AlphaFoldDB" id="A0A533IBS0"/>
<proteinExistence type="predicted"/>
<evidence type="ECO:0000313" key="3">
    <source>
        <dbReference type="Proteomes" id="UP000315344"/>
    </source>
</evidence>
<feature type="compositionally biased region" description="Low complexity" evidence="1">
    <location>
        <begin position="278"/>
        <end position="295"/>
    </location>
</feature>